<gene>
    <name evidence="1" type="ORF">GMD11_04500</name>
</gene>
<dbReference type="RefSeq" id="WP_149877357.1">
    <property type="nucleotide sequence ID" value="NZ_WNBH01000002.1"/>
</dbReference>
<reference evidence="1 2" key="1">
    <citation type="journal article" date="2019" name="Nat. Med.">
        <title>A library of human gut bacterial isolates paired with longitudinal multiomics data enables mechanistic microbiome research.</title>
        <authorList>
            <person name="Poyet M."/>
            <person name="Groussin M."/>
            <person name="Gibbons S.M."/>
            <person name="Avila-Pacheco J."/>
            <person name="Jiang X."/>
            <person name="Kearney S.M."/>
            <person name="Perrotta A.R."/>
            <person name="Berdy B."/>
            <person name="Zhao S."/>
            <person name="Lieberman T.D."/>
            <person name="Swanson P.K."/>
            <person name="Smith M."/>
            <person name="Roesemann S."/>
            <person name="Alexander J.E."/>
            <person name="Rich S.A."/>
            <person name="Livny J."/>
            <person name="Vlamakis H."/>
            <person name="Clish C."/>
            <person name="Bullock K."/>
            <person name="Deik A."/>
            <person name="Scott J."/>
            <person name="Pierce K.A."/>
            <person name="Xavier R.J."/>
            <person name="Alm E.J."/>
        </authorList>
    </citation>
    <scope>NUCLEOTIDE SEQUENCE [LARGE SCALE GENOMIC DNA]</scope>
    <source>
        <strain evidence="1 2">BIOML-A13</strain>
    </source>
</reference>
<proteinExistence type="predicted"/>
<protein>
    <submittedName>
        <fullName evidence="1">Uncharacterized protein</fullName>
    </submittedName>
</protein>
<evidence type="ECO:0000313" key="2">
    <source>
        <dbReference type="Proteomes" id="UP000484547"/>
    </source>
</evidence>
<dbReference type="AlphaFoldDB" id="A0A7X2XF14"/>
<evidence type="ECO:0000313" key="1">
    <source>
        <dbReference type="EMBL" id="MTT75534.1"/>
    </source>
</evidence>
<dbReference type="OrthoDB" id="1669246at2"/>
<comment type="caution">
    <text evidence="1">The sequence shown here is derived from an EMBL/GenBank/DDBJ whole genome shotgun (WGS) entry which is preliminary data.</text>
</comment>
<sequence>MKKLFICLTDFQILNALNLQVNNENNEDADIFFVTNKQGNEELAARLQATKIFKNVYLFNNSKISGLHRYFRNLTEKKYKNSFISAFTESAREVFYKICSKIYGLEYKVNKKVIFGKEIDFSIYDRIFCLDKRQIVVDVVNAVKKKTNGKCKISLLDEGTSTYWRSILETHFPIDDIYLYQPNLANYYYDKNWCERFKVIPKIDWKDQKFRKIINYVFEFVELEKNGNKLLEVKNKIIFFDQNWDPMPKYFDHLPSVLRFLLHKPYKKHKKESRFYDAKMEMFRIVANNCLNNEVMVKLHPRSPDDFVEDYKISECSMAKNLKVSWEVFMDNCSFKNNIWITVSSTALCTYKTAFCNHLEDIPMVFLYKIVYKDKMDFREDDEFFEKFQSRYPGSVFLPKTVEEFQEIYAKLVTKMSQRQ</sequence>
<accession>A0A7X2XF14</accession>
<dbReference type="Proteomes" id="UP000484547">
    <property type="component" value="Unassembled WGS sequence"/>
</dbReference>
<name>A0A7X2XF14_9FIRM</name>
<dbReference type="EMBL" id="WNBM01000002">
    <property type="protein sequence ID" value="MTT75534.1"/>
    <property type="molecule type" value="Genomic_DNA"/>
</dbReference>
<organism evidence="1 2">
    <name type="scientific">Phascolarctobacterium faecium</name>
    <dbReference type="NCBI Taxonomy" id="33025"/>
    <lineage>
        <taxon>Bacteria</taxon>
        <taxon>Bacillati</taxon>
        <taxon>Bacillota</taxon>
        <taxon>Negativicutes</taxon>
        <taxon>Acidaminococcales</taxon>
        <taxon>Acidaminococcaceae</taxon>
        <taxon>Phascolarctobacterium</taxon>
    </lineage>
</organism>